<evidence type="ECO:0000256" key="1">
    <source>
        <dbReference type="ARBA" id="ARBA00022630"/>
    </source>
</evidence>
<evidence type="ECO:0000313" key="8">
    <source>
        <dbReference type="Proteomes" id="UP001196870"/>
    </source>
</evidence>
<dbReference type="InterPro" id="IPR011251">
    <property type="entry name" value="Luciferase-like_dom"/>
</dbReference>
<comment type="caution">
    <text evidence="7">The sequence shown here is derived from an EMBL/GenBank/DDBJ whole genome shotgun (WGS) entry which is preliminary data.</text>
</comment>
<dbReference type="InterPro" id="IPR036661">
    <property type="entry name" value="Luciferase-like_sf"/>
</dbReference>
<dbReference type="NCBIfam" id="TIGR03860">
    <property type="entry name" value="FMN_nitrolo"/>
    <property type="match status" value="1"/>
</dbReference>
<dbReference type="Pfam" id="PF00296">
    <property type="entry name" value="Bac_luciferase"/>
    <property type="match status" value="1"/>
</dbReference>
<gene>
    <name evidence="7" type="ORF">GXW71_02475</name>
</gene>
<accession>A0ABS5ESD2</accession>
<evidence type="ECO:0000256" key="2">
    <source>
        <dbReference type="ARBA" id="ARBA00022643"/>
    </source>
</evidence>
<keyword evidence="3" id="KW-0560">Oxidoreductase</keyword>
<evidence type="ECO:0000313" key="7">
    <source>
        <dbReference type="EMBL" id="MBR0663212.1"/>
    </source>
</evidence>
<keyword evidence="2" id="KW-0288">FMN</keyword>
<comment type="similarity">
    <text evidence="5">Belongs to the NtaA/SnaA/DszA monooxygenase family.</text>
</comment>
<sequence>MMSLFSIPNMVGAHLGAWRHPEAYANPVMNLDYNIETAKLAERGKFDGLFLADGNAVRDMDKPALFAANSPVARPAVYDPVILLTALAMSTSRIGVVSTATASFDQPYFIARRFASLDHVSKGRAGWNLVTNSYAGDALNFNRSEPVSREERYERAEEFIEVVKGLWDSWADDAFVQDKATGQFLDPDRVHVLNHQGKHFQVQGPLNVTRSPQGRPVVFMAGQSERGKELAARHADAMFGAGDSRESMQADYANIKARMAKYGRHPDELKFIPGVSIFVGRTSAEADELYEELNALISPTLGVHYLSKIVTWDLSGYPIDGPLPDEIPETVVGGSSTRTFTIRMAREKKLSIRQTYQQVVPAFGSPVIKGSPAEVADQMADWYRSKVCDGFMVSMPIMPRGLRDFVGLVVPELQRRGVFRTEYEGTTLREHMGLAKPASAYFPARSLAAD</sequence>
<evidence type="ECO:0000256" key="5">
    <source>
        <dbReference type="ARBA" id="ARBA00033748"/>
    </source>
</evidence>
<dbReference type="CDD" id="cd01095">
    <property type="entry name" value="Nitrilotriacetate_monoxgenase"/>
    <property type="match status" value="1"/>
</dbReference>
<evidence type="ECO:0000256" key="3">
    <source>
        <dbReference type="ARBA" id="ARBA00023002"/>
    </source>
</evidence>
<dbReference type="InterPro" id="IPR051260">
    <property type="entry name" value="Diverse_substr_monoxygenases"/>
</dbReference>
<organism evidence="7 8">
    <name type="scientific">Plastoroseomonas hellenica</name>
    <dbReference type="NCBI Taxonomy" id="2687306"/>
    <lineage>
        <taxon>Bacteria</taxon>
        <taxon>Pseudomonadati</taxon>
        <taxon>Pseudomonadota</taxon>
        <taxon>Alphaproteobacteria</taxon>
        <taxon>Acetobacterales</taxon>
        <taxon>Acetobacteraceae</taxon>
        <taxon>Plastoroseomonas</taxon>
    </lineage>
</organism>
<dbReference type="Proteomes" id="UP001196870">
    <property type="component" value="Unassembled WGS sequence"/>
</dbReference>
<protein>
    <submittedName>
        <fullName evidence="7">LLM class flavin-dependent oxidoreductase</fullName>
    </submittedName>
</protein>
<dbReference type="Gene3D" id="3.20.20.30">
    <property type="entry name" value="Luciferase-like domain"/>
    <property type="match status" value="1"/>
</dbReference>
<name>A0ABS5ESD2_9PROT</name>
<proteinExistence type="inferred from homology"/>
<feature type="domain" description="Luciferase-like" evidence="6">
    <location>
        <begin position="17"/>
        <end position="385"/>
    </location>
</feature>
<keyword evidence="1" id="KW-0285">Flavoprotein</keyword>
<dbReference type="PIRSF" id="PIRSF000337">
    <property type="entry name" value="NTA_MOA"/>
    <property type="match status" value="1"/>
</dbReference>
<dbReference type="InterPro" id="IPR016215">
    <property type="entry name" value="NTA_MOA"/>
</dbReference>
<evidence type="ECO:0000259" key="6">
    <source>
        <dbReference type="Pfam" id="PF00296"/>
    </source>
</evidence>
<evidence type="ECO:0000256" key="4">
    <source>
        <dbReference type="ARBA" id="ARBA00023033"/>
    </source>
</evidence>
<dbReference type="EMBL" id="JAAGBB010000002">
    <property type="protein sequence ID" value="MBR0663212.1"/>
    <property type="molecule type" value="Genomic_DNA"/>
</dbReference>
<keyword evidence="4" id="KW-0503">Monooxygenase</keyword>
<dbReference type="PANTHER" id="PTHR30011">
    <property type="entry name" value="ALKANESULFONATE MONOOXYGENASE-RELATED"/>
    <property type="match status" value="1"/>
</dbReference>
<dbReference type="RefSeq" id="WP_211850802.1">
    <property type="nucleotide sequence ID" value="NZ_JAAGBB010000002.1"/>
</dbReference>
<dbReference type="PANTHER" id="PTHR30011:SF16">
    <property type="entry name" value="C2H2 FINGER DOMAIN TRANSCRIPTION FACTOR (EUROFUNG)-RELATED"/>
    <property type="match status" value="1"/>
</dbReference>
<dbReference type="SUPFAM" id="SSF51679">
    <property type="entry name" value="Bacterial luciferase-like"/>
    <property type="match status" value="1"/>
</dbReference>
<reference evidence="8" key="1">
    <citation type="journal article" date="2021" name="Syst. Appl. Microbiol.">
        <title>Roseomonas hellenica sp. nov., isolated from roots of wild-growing Alkanna tinctoria.</title>
        <authorList>
            <person name="Rat A."/>
            <person name="Naranjo H.D."/>
            <person name="Lebbe L."/>
            <person name="Cnockaert M."/>
            <person name="Krigas N."/>
            <person name="Grigoriadou K."/>
            <person name="Maloupa E."/>
            <person name="Willems A."/>
        </authorList>
    </citation>
    <scope>NUCLEOTIDE SEQUENCE [LARGE SCALE GENOMIC DNA]</scope>
    <source>
        <strain evidence="8">LMG 31523</strain>
    </source>
</reference>
<keyword evidence="8" id="KW-1185">Reference proteome</keyword>